<protein>
    <recommendedName>
        <fullName evidence="7">HAT C-terminal dimerisation domain-containing protein</fullName>
    </recommendedName>
</protein>
<dbReference type="GO" id="GO:0005634">
    <property type="term" value="C:nucleus"/>
    <property type="evidence" value="ECO:0007669"/>
    <property type="project" value="UniProtKB-SubCell"/>
</dbReference>
<dbReference type="InterPro" id="IPR008906">
    <property type="entry name" value="HATC_C_dom"/>
</dbReference>
<comment type="caution">
    <text evidence="8">The sequence shown here is derived from an EMBL/GenBank/DDBJ whole genome shotgun (WGS) entry which is preliminary data.</text>
</comment>
<evidence type="ECO:0000313" key="9">
    <source>
        <dbReference type="Proteomes" id="UP000290288"/>
    </source>
</evidence>
<dbReference type="GO" id="GO:0008270">
    <property type="term" value="F:zinc ion binding"/>
    <property type="evidence" value="ECO:0007669"/>
    <property type="project" value="UniProtKB-KW"/>
</dbReference>
<name>A0A4Q2DVN1_9AGAR</name>
<reference evidence="8 9" key="1">
    <citation type="submission" date="2019-01" db="EMBL/GenBank/DDBJ databases">
        <title>Draft genome sequence of Psathyrella aberdarensis IHI B618.</title>
        <authorList>
            <person name="Buettner E."/>
            <person name="Kellner H."/>
        </authorList>
    </citation>
    <scope>NUCLEOTIDE SEQUENCE [LARGE SCALE GENOMIC DNA]</scope>
    <source>
        <strain evidence="8 9">IHI B618</strain>
    </source>
</reference>
<dbReference type="Proteomes" id="UP000290288">
    <property type="component" value="Unassembled WGS sequence"/>
</dbReference>
<accession>A0A4Q2DVN1</accession>
<keyword evidence="2" id="KW-0479">Metal-binding</keyword>
<evidence type="ECO:0000259" key="7">
    <source>
        <dbReference type="Pfam" id="PF05699"/>
    </source>
</evidence>
<comment type="subcellular location">
    <subcellularLocation>
        <location evidence="1">Nucleus</location>
    </subcellularLocation>
</comment>
<dbReference type="PANTHER" id="PTHR46481:SF10">
    <property type="entry name" value="ZINC FINGER BED DOMAIN-CONTAINING PROTEIN 39"/>
    <property type="match status" value="1"/>
</dbReference>
<feature type="compositionally biased region" description="Basic and acidic residues" evidence="6">
    <location>
        <begin position="74"/>
        <end position="86"/>
    </location>
</feature>
<dbReference type="GO" id="GO:0046983">
    <property type="term" value="F:protein dimerization activity"/>
    <property type="evidence" value="ECO:0007669"/>
    <property type="project" value="InterPro"/>
</dbReference>
<gene>
    <name evidence="8" type="ORF">EST38_g1987</name>
</gene>
<proteinExistence type="predicted"/>
<feature type="domain" description="HAT C-terminal dimerisation" evidence="7">
    <location>
        <begin position="629"/>
        <end position="703"/>
    </location>
</feature>
<dbReference type="InterPro" id="IPR052035">
    <property type="entry name" value="ZnF_BED_domain_contain"/>
</dbReference>
<dbReference type="EMBL" id="SDEE01000031">
    <property type="protein sequence ID" value="RXW23821.1"/>
    <property type="molecule type" value="Genomic_DNA"/>
</dbReference>
<evidence type="ECO:0000256" key="6">
    <source>
        <dbReference type="SAM" id="MobiDB-lite"/>
    </source>
</evidence>
<keyword evidence="4" id="KW-0862">Zinc</keyword>
<keyword evidence="3" id="KW-0863">Zinc-finger</keyword>
<organism evidence="8 9">
    <name type="scientific">Candolleomyces aberdarensis</name>
    <dbReference type="NCBI Taxonomy" id="2316362"/>
    <lineage>
        <taxon>Eukaryota</taxon>
        <taxon>Fungi</taxon>
        <taxon>Dikarya</taxon>
        <taxon>Basidiomycota</taxon>
        <taxon>Agaricomycotina</taxon>
        <taxon>Agaricomycetes</taxon>
        <taxon>Agaricomycetidae</taxon>
        <taxon>Agaricales</taxon>
        <taxon>Agaricineae</taxon>
        <taxon>Psathyrellaceae</taxon>
        <taxon>Candolleomyces</taxon>
    </lineage>
</organism>
<evidence type="ECO:0000313" key="8">
    <source>
        <dbReference type="EMBL" id="RXW23821.1"/>
    </source>
</evidence>
<evidence type="ECO:0000256" key="1">
    <source>
        <dbReference type="ARBA" id="ARBA00004123"/>
    </source>
</evidence>
<feature type="compositionally biased region" description="Polar residues" evidence="6">
    <location>
        <begin position="53"/>
        <end position="65"/>
    </location>
</feature>
<evidence type="ECO:0000256" key="2">
    <source>
        <dbReference type="ARBA" id="ARBA00022723"/>
    </source>
</evidence>
<evidence type="ECO:0000256" key="4">
    <source>
        <dbReference type="ARBA" id="ARBA00022833"/>
    </source>
</evidence>
<dbReference type="PANTHER" id="PTHR46481">
    <property type="entry name" value="ZINC FINGER BED DOMAIN-CONTAINING PROTEIN 4"/>
    <property type="match status" value="1"/>
</dbReference>
<dbReference type="SUPFAM" id="SSF53098">
    <property type="entry name" value="Ribonuclease H-like"/>
    <property type="match status" value="1"/>
</dbReference>
<keyword evidence="5" id="KW-0539">Nucleus</keyword>
<keyword evidence="9" id="KW-1185">Reference proteome</keyword>
<dbReference type="AlphaFoldDB" id="A0A4Q2DVN1"/>
<evidence type="ECO:0000256" key="3">
    <source>
        <dbReference type="ARBA" id="ARBA00022771"/>
    </source>
</evidence>
<feature type="region of interest" description="Disordered" evidence="6">
    <location>
        <begin position="595"/>
        <end position="615"/>
    </location>
</feature>
<feature type="region of interest" description="Disordered" evidence="6">
    <location>
        <begin position="1"/>
        <end position="103"/>
    </location>
</feature>
<feature type="compositionally biased region" description="Basic residues" evidence="6">
    <location>
        <begin position="1"/>
        <end position="11"/>
    </location>
</feature>
<dbReference type="Pfam" id="PF05699">
    <property type="entry name" value="Dimer_Tnp_hAT"/>
    <property type="match status" value="1"/>
</dbReference>
<dbReference type="OrthoDB" id="3243659at2759"/>
<feature type="compositionally biased region" description="Basic and acidic residues" evidence="6">
    <location>
        <begin position="24"/>
        <end position="51"/>
    </location>
</feature>
<dbReference type="InterPro" id="IPR012337">
    <property type="entry name" value="RNaseH-like_sf"/>
</dbReference>
<sequence>MSDSNKRKRQAASKLTNPNNVGDVEVRSHREARERREKEAQEAQSRRRPDSTRLPSSIILSTRFGSVTVEDGDENKSDDAPTDKGARVSKKSQTKTELCGPKGNQKRQRRCLRCKTNEKFIVPEMTTLRRHIQACHPGAYNAWCKRNNFKSKLPAAVRAQKDAVKKQQSTLDDIVVERERFIPYSDARFQEAAEDWLIATDQSDSVGRVSLTCDAWQASNRDAYFAVTGHWIEGEIPGGELKMHSALFGFTQMKTAHDGARLGCALNRIVKRLGIGHKIGWITCDNASNNKMMLAHFEGLLNAQRFWKNVGDWDCETSHIRCLAHIINLATQAVLGAYSKTPHFNPGSIAPLEPDIGVSDDFESVRDVVGLIRCIAVKSRSSAKRNALLKELQEKDGVKIPRTLLVDMKVRWSSTYLMLKRAYELCKYINLFISEISMEETSVDKQNKLLNLRLSNREWERVKEFLGLLKHADQAQQAFSSETEPSLYNGLPALERLHKAWSSRAKKDKYEQYKPALKAGIAKIEEYYDKTSFSHAYTMAMILDPDSKTKYFQKHWGKDLELEVRDSAKQIFEERWTALNKSSTATPLAVSISKSRLDNDGSDDDSISESRAAVASSEQPWLKEYKKYVDGDDEREEGQSMVERWASNSRCLPTWASLARDYLPIMVSSVSSERAFSAAGITISKRRNRLKADIVEALQVLKYLLQKDLVYRTPPYISLWEIENEMIEDDDGSPDWVDIISDIEGDDGGSEI</sequence>
<evidence type="ECO:0000256" key="5">
    <source>
        <dbReference type="ARBA" id="ARBA00023242"/>
    </source>
</evidence>